<evidence type="ECO:0000313" key="1">
    <source>
        <dbReference type="EMBL" id="KAK3286330.1"/>
    </source>
</evidence>
<proteinExistence type="predicted"/>
<organism evidence="1 2">
    <name type="scientific">Cymbomonas tetramitiformis</name>
    <dbReference type="NCBI Taxonomy" id="36881"/>
    <lineage>
        <taxon>Eukaryota</taxon>
        <taxon>Viridiplantae</taxon>
        <taxon>Chlorophyta</taxon>
        <taxon>Pyramimonadophyceae</taxon>
        <taxon>Pyramimonadales</taxon>
        <taxon>Pyramimonadaceae</taxon>
        <taxon>Cymbomonas</taxon>
    </lineage>
</organism>
<accession>A0AAE0GXS3</accession>
<dbReference type="Proteomes" id="UP001190700">
    <property type="component" value="Unassembled WGS sequence"/>
</dbReference>
<dbReference type="AlphaFoldDB" id="A0AAE0GXS3"/>
<gene>
    <name evidence="1" type="ORF">CYMTET_6109</name>
</gene>
<protein>
    <submittedName>
        <fullName evidence="1">Uncharacterized protein</fullName>
    </submittedName>
</protein>
<sequence length="222" mass="23471">MRGGSLASPRSRRLPPVVPAAVLLRAADAVVWEPTWRCAATLTWRPKARGRRRAAGISSGRASGSPASPAFGSIWNITDGHPSTKGVCPYPCRQFVAPASLLRQNPLMSALRSRIGPLRQTPLPPVRALALQEPKDPAPDSAAADVAVMGFRSVDPSAEAELLATESAEAAVGTSPSTAAFNAMELDIDRRHRLAGIPHGSLGVGHSTLSSKMYRLETFPIV</sequence>
<reference evidence="1 2" key="1">
    <citation type="journal article" date="2015" name="Genome Biol. Evol.">
        <title>Comparative Genomics of a Bacterivorous Green Alga Reveals Evolutionary Causalities and Consequences of Phago-Mixotrophic Mode of Nutrition.</title>
        <authorList>
            <person name="Burns J.A."/>
            <person name="Paasch A."/>
            <person name="Narechania A."/>
            <person name="Kim E."/>
        </authorList>
    </citation>
    <scope>NUCLEOTIDE SEQUENCE [LARGE SCALE GENOMIC DNA]</scope>
    <source>
        <strain evidence="1 2">PLY_AMNH</strain>
    </source>
</reference>
<name>A0AAE0GXS3_9CHLO</name>
<comment type="caution">
    <text evidence="1">The sequence shown here is derived from an EMBL/GenBank/DDBJ whole genome shotgun (WGS) entry which is preliminary data.</text>
</comment>
<keyword evidence="2" id="KW-1185">Reference proteome</keyword>
<evidence type="ECO:0000313" key="2">
    <source>
        <dbReference type="Proteomes" id="UP001190700"/>
    </source>
</evidence>
<dbReference type="EMBL" id="LGRX02001323">
    <property type="protein sequence ID" value="KAK3286330.1"/>
    <property type="molecule type" value="Genomic_DNA"/>
</dbReference>